<feature type="transmembrane region" description="Helical" evidence="2">
    <location>
        <begin position="52"/>
        <end position="78"/>
    </location>
</feature>
<protein>
    <submittedName>
        <fullName evidence="3">Uncharacterized protein</fullName>
    </submittedName>
</protein>
<reference evidence="3" key="1">
    <citation type="submission" date="2021-02" db="EMBL/GenBank/DDBJ databases">
        <title>First Annotated Genome of the Yellow-green Alga Tribonema minus.</title>
        <authorList>
            <person name="Mahan K.M."/>
        </authorList>
    </citation>
    <scope>NUCLEOTIDE SEQUENCE</scope>
    <source>
        <strain evidence="3">UTEX B ZZ1240</strain>
    </source>
</reference>
<keyword evidence="2" id="KW-0472">Membrane</keyword>
<organism evidence="3 4">
    <name type="scientific">Tribonema minus</name>
    <dbReference type="NCBI Taxonomy" id="303371"/>
    <lineage>
        <taxon>Eukaryota</taxon>
        <taxon>Sar</taxon>
        <taxon>Stramenopiles</taxon>
        <taxon>Ochrophyta</taxon>
        <taxon>PX clade</taxon>
        <taxon>Xanthophyceae</taxon>
        <taxon>Tribonematales</taxon>
        <taxon>Tribonemataceae</taxon>
        <taxon>Tribonema</taxon>
    </lineage>
</organism>
<name>A0A836CGL0_9STRA</name>
<evidence type="ECO:0000256" key="1">
    <source>
        <dbReference type="SAM" id="MobiDB-lite"/>
    </source>
</evidence>
<comment type="caution">
    <text evidence="3">The sequence shown here is derived from an EMBL/GenBank/DDBJ whole genome shotgun (WGS) entry which is preliminary data.</text>
</comment>
<evidence type="ECO:0000313" key="4">
    <source>
        <dbReference type="Proteomes" id="UP000664859"/>
    </source>
</evidence>
<dbReference type="EMBL" id="JAFCMP010000122">
    <property type="protein sequence ID" value="KAG5185785.1"/>
    <property type="molecule type" value="Genomic_DNA"/>
</dbReference>
<keyword evidence="2" id="KW-0812">Transmembrane</keyword>
<feature type="compositionally biased region" description="Acidic residues" evidence="1">
    <location>
        <begin position="119"/>
        <end position="131"/>
    </location>
</feature>
<keyword evidence="2" id="KW-1133">Transmembrane helix</keyword>
<dbReference type="Proteomes" id="UP000664859">
    <property type="component" value="Unassembled WGS sequence"/>
</dbReference>
<evidence type="ECO:0000313" key="3">
    <source>
        <dbReference type="EMBL" id="KAG5185785.1"/>
    </source>
</evidence>
<evidence type="ECO:0000256" key="2">
    <source>
        <dbReference type="SAM" id="Phobius"/>
    </source>
</evidence>
<dbReference type="AlphaFoldDB" id="A0A836CGL0"/>
<gene>
    <name evidence="3" type="ORF">JKP88DRAFT_311232</name>
</gene>
<sequence>MSVDLGTAILVAGVLLTPWSAHNAANTIANTPLLSLLGGESPLQTSTMQRKYILMGVDLGAAILVAGVLLTWSVNNIAKTPLLSLRLRDNGIPAFASGSMLLQPGEVPRQRQGRGVLELETDDDDGDDTDTQDQVQEAPVPPQAVERAARAGAKLKLPKRGTANSKAFCRHG</sequence>
<keyword evidence="4" id="KW-1185">Reference proteome</keyword>
<proteinExistence type="predicted"/>
<feature type="region of interest" description="Disordered" evidence="1">
    <location>
        <begin position="119"/>
        <end position="172"/>
    </location>
</feature>
<accession>A0A836CGL0</accession>